<dbReference type="RefSeq" id="XP_007915472.1">
    <property type="nucleotide sequence ID" value="XM_007917281.1"/>
</dbReference>
<dbReference type="Pfam" id="PF00385">
    <property type="entry name" value="Chromo"/>
    <property type="match status" value="1"/>
</dbReference>
<evidence type="ECO:0000256" key="1">
    <source>
        <dbReference type="ARBA" id="ARBA00004123"/>
    </source>
</evidence>
<keyword evidence="7" id="KW-1185">Reference proteome</keyword>
<feature type="compositionally biased region" description="Acidic residues" evidence="4">
    <location>
        <begin position="43"/>
        <end position="54"/>
    </location>
</feature>
<dbReference type="KEGG" id="tmn:UCRPA7_4730"/>
<dbReference type="SMART" id="SM00298">
    <property type="entry name" value="CHROMO"/>
    <property type="match status" value="1"/>
</dbReference>
<accession>R8BKE0</accession>
<feature type="region of interest" description="Disordered" evidence="4">
    <location>
        <begin position="153"/>
        <end position="196"/>
    </location>
</feature>
<dbReference type="HOGENOM" id="CLU_045874_0_0_1"/>
<dbReference type="OrthoDB" id="433924at2759"/>
<keyword evidence="3" id="KW-0539">Nucleus</keyword>
<dbReference type="eggNOG" id="KOG1911">
    <property type="taxonomic scope" value="Eukaryota"/>
</dbReference>
<dbReference type="InterPro" id="IPR008251">
    <property type="entry name" value="Chromo_shadow_dom"/>
</dbReference>
<evidence type="ECO:0000256" key="4">
    <source>
        <dbReference type="SAM" id="MobiDB-lite"/>
    </source>
</evidence>
<dbReference type="GO" id="GO:0000792">
    <property type="term" value="C:heterochromatin"/>
    <property type="evidence" value="ECO:0007669"/>
    <property type="project" value="UniProtKB-ARBA"/>
</dbReference>
<dbReference type="Gene3D" id="2.40.50.40">
    <property type="match status" value="2"/>
</dbReference>
<dbReference type="GO" id="GO:0005634">
    <property type="term" value="C:nucleus"/>
    <property type="evidence" value="ECO:0007669"/>
    <property type="project" value="UniProtKB-SubCell"/>
</dbReference>
<gene>
    <name evidence="6" type="ORF">UCRPA7_4730</name>
</gene>
<organism evidence="6 7">
    <name type="scientific">Phaeoacremonium minimum (strain UCR-PA7)</name>
    <name type="common">Esca disease fungus</name>
    <name type="synonym">Togninia minima</name>
    <dbReference type="NCBI Taxonomy" id="1286976"/>
    <lineage>
        <taxon>Eukaryota</taxon>
        <taxon>Fungi</taxon>
        <taxon>Dikarya</taxon>
        <taxon>Ascomycota</taxon>
        <taxon>Pezizomycotina</taxon>
        <taxon>Sordariomycetes</taxon>
        <taxon>Sordariomycetidae</taxon>
        <taxon>Togniniales</taxon>
        <taxon>Togniniaceae</taxon>
        <taxon>Phaeoacremonium</taxon>
    </lineage>
</organism>
<dbReference type="InterPro" id="IPR023780">
    <property type="entry name" value="Chromo_domain"/>
</dbReference>
<evidence type="ECO:0000313" key="7">
    <source>
        <dbReference type="Proteomes" id="UP000014074"/>
    </source>
</evidence>
<feature type="compositionally biased region" description="Acidic residues" evidence="4">
    <location>
        <begin position="61"/>
        <end position="86"/>
    </location>
</feature>
<dbReference type="SUPFAM" id="SSF54160">
    <property type="entry name" value="Chromo domain-like"/>
    <property type="match status" value="2"/>
</dbReference>
<proteinExistence type="predicted"/>
<dbReference type="CDD" id="cd18657">
    <property type="entry name" value="CSD_Swi6"/>
    <property type="match status" value="1"/>
</dbReference>
<dbReference type="GO" id="GO:0006338">
    <property type="term" value="P:chromatin remodeling"/>
    <property type="evidence" value="ECO:0007669"/>
    <property type="project" value="UniProtKB-ARBA"/>
</dbReference>
<dbReference type="PROSITE" id="PS00598">
    <property type="entry name" value="CHROMO_1"/>
    <property type="match status" value="1"/>
</dbReference>
<dbReference type="InterPro" id="IPR000953">
    <property type="entry name" value="Chromo/chromo_shadow_dom"/>
</dbReference>
<dbReference type="GeneID" id="19325211"/>
<feature type="region of interest" description="Disordered" evidence="4">
    <location>
        <begin position="1"/>
        <end position="86"/>
    </location>
</feature>
<comment type="subunit">
    <text evidence="2">Component of the NuA4 histone acetyltransferase complex.</text>
</comment>
<dbReference type="InterPro" id="IPR016197">
    <property type="entry name" value="Chromo-like_dom_sf"/>
</dbReference>
<dbReference type="EMBL" id="KB933129">
    <property type="protein sequence ID" value="EON99764.1"/>
    <property type="molecule type" value="Genomic_DNA"/>
</dbReference>
<dbReference type="PRINTS" id="PR00504">
    <property type="entry name" value="CHROMODOMAIN"/>
</dbReference>
<dbReference type="InterPro" id="IPR023779">
    <property type="entry name" value="Chromodomain_CS"/>
</dbReference>
<dbReference type="PANTHER" id="PTHR22812">
    <property type="entry name" value="CHROMOBOX PROTEIN"/>
    <property type="match status" value="1"/>
</dbReference>
<dbReference type="AlphaFoldDB" id="R8BKE0"/>
<evidence type="ECO:0000259" key="5">
    <source>
        <dbReference type="PROSITE" id="PS50013"/>
    </source>
</evidence>
<dbReference type="Pfam" id="PF01393">
    <property type="entry name" value="Chromo_shadow"/>
    <property type="match status" value="1"/>
</dbReference>
<name>R8BKE0_PHAM7</name>
<evidence type="ECO:0000256" key="2">
    <source>
        <dbReference type="ARBA" id="ARBA00011353"/>
    </source>
</evidence>
<dbReference type="InterPro" id="IPR017984">
    <property type="entry name" value="Chromo_dom_subgr"/>
</dbReference>
<dbReference type="CDD" id="cd00024">
    <property type="entry name" value="CD_CSD"/>
    <property type="match status" value="1"/>
</dbReference>
<feature type="domain" description="Chromo" evidence="5">
    <location>
        <begin position="86"/>
        <end position="147"/>
    </location>
</feature>
<dbReference type="PROSITE" id="PS50013">
    <property type="entry name" value="CHROMO_2"/>
    <property type="match status" value="1"/>
</dbReference>
<reference evidence="7" key="1">
    <citation type="journal article" date="2013" name="Genome Announc.">
        <title>Draft genome sequence of the ascomycete Phaeoacremonium aleophilum strain UCR-PA7, a causal agent of the esca disease complex in grapevines.</title>
        <authorList>
            <person name="Blanco-Ulate B."/>
            <person name="Rolshausen P."/>
            <person name="Cantu D."/>
        </authorList>
    </citation>
    <scope>NUCLEOTIDE SEQUENCE [LARGE SCALE GENOMIC DNA]</scope>
    <source>
        <strain evidence="7">UCR-PA7</strain>
    </source>
</reference>
<evidence type="ECO:0000313" key="6">
    <source>
        <dbReference type="EMBL" id="EON99764.1"/>
    </source>
</evidence>
<dbReference type="Proteomes" id="UP000014074">
    <property type="component" value="Unassembled WGS sequence"/>
</dbReference>
<dbReference type="SMART" id="SM00300">
    <property type="entry name" value="ChSh"/>
    <property type="match status" value="1"/>
</dbReference>
<dbReference type="InterPro" id="IPR051219">
    <property type="entry name" value="Heterochromatin_chromo-domain"/>
</dbReference>
<protein>
    <submittedName>
        <fullName evidence="6">Putative heterochromatin protein one protein</fullName>
    </submittedName>
</protein>
<comment type="subcellular location">
    <subcellularLocation>
        <location evidence="1">Nucleus</location>
    </subcellularLocation>
</comment>
<sequence length="271" mass="30642">MDLTLSTLAISDEEMSDGSVERSSSSAAKKPKRQRTSVKYQEPDDEYVKDEEDEVVKTVEDADTNGDNGDDDEEDEDGEEGDDDVFVVEKIVAHMIQKNKLLFHVKWEGYDSESDMTWEPEDNLRESASDVLDEYLESIGGRDKVFEDVDKALKTKKRGRPSSSTPNAAPAKRSRKNGVHPADSTPPASAKVAEWKVPSGSWEDAVESIDACQDEEKGDLIIYLTWKNGQKTQHPKEVIYRRCPQKMLRFYERNIRIARDGEVVPLNHSTQ</sequence>
<evidence type="ECO:0000256" key="3">
    <source>
        <dbReference type="ARBA" id="ARBA00023242"/>
    </source>
</evidence>